<name>A0A482WJD3_LAOST</name>
<organism evidence="1 2">
    <name type="scientific">Laodelphax striatellus</name>
    <name type="common">Small brown planthopper</name>
    <name type="synonym">Delphax striatella</name>
    <dbReference type="NCBI Taxonomy" id="195883"/>
    <lineage>
        <taxon>Eukaryota</taxon>
        <taxon>Metazoa</taxon>
        <taxon>Ecdysozoa</taxon>
        <taxon>Arthropoda</taxon>
        <taxon>Hexapoda</taxon>
        <taxon>Insecta</taxon>
        <taxon>Pterygota</taxon>
        <taxon>Neoptera</taxon>
        <taxon>Paraneoptera</taxon>
        <taxon>Hemiptera</taxon>
        <taxon>Auchenorrhyncha</taxon>
        <taxon>Fulgoroidea</taxon>
        <taxon>Delphacidae</taxon>
        <taxon>Criomorphinae</taxon>
        <taxon>Laodelphax</taxon>
    </lineage>
</organism>
<accession>A0A482WJD3</accession>
<proteinExistence type="predicted"/>
<dbReference type="Proteomes" id="UP000291343">
    <property type="component" value="Unassembled WGS sequence"/>
</dbReference>
<dbReference type="AlphaFoldDB" id="A0A482WJD3"/>
<protein>
    <submittedName>
        <fullName evidence="1">Uncharacterized protein</fullName>
    </submittedName>
</protein>
<gene>
    <name evidence="1" type="ORF">LSTR_LSTR007646</name>
</gene>
<dbReference type="InParanoid" id="A0A482WJD3"/>
<reference evidence="1 2" key="1">
    <citation type="journal article" date="2017" name="Gigascience">
        <title>Genome sequence of the small brown planthopper, Laodelphax striatellus.</title>
        <authorList>
            <person name="Zhu J."/>
            <person name="Jiang F."/>
            <person name="Wang X."/>
            <person name="Yang P."/>
            <person name="Bao Y."/>
            <person name="Zhao W."/>
            <person name="Wang W."/>
            <person name="Lu H."/>
            <person name="Wang Q."/>
            <person name="Cui N."/>
            <person name="Li J."/>
            <person name="Chen X."/>
            <person name="Luo L."/>
            <person name="Yu J."/>
            <person name="Kang L."/>
            <person name="Cui F."/>
        </authorList>
    </citation>
    <scope>NUCLEOTIDE SEQUENCE [LARGE SCALE GENOMIC DNA]</scope>
    <source>
        <strain evidence="1">Lst14</strain>
    </source>
</reference>
<sequence>MFLVSCFLYVHRSYFVRSIAFGVRNLFTNDIMSTKFDNIFARHLFFRYGINVEDFRPYYSLGSLKSVFTVAINEADMFCEAEIKASEMFASHQRSNSCCDMDVEVNDQILEIDESLILDKTLVNPPSTHATLVNLDLCSTDQAVVKPGTSTCVDVHSEYHSILTQCKEVCTQPFVDKFDPNPRIVRQLALEFGSITTDGIRYRFYRAMAVGFDIFVQAHKLDRDMALRFVANDWVAYKHSFKVSSFLAGK</sequence>
<evidence type="ECO:0000313" key="1">
    <source>
        <dbReference type="EMBL" id="RZF33301.1"/>
    </source>
</evidence>
<keyword evidence="2" id="KW-1185">Reference proteome</keyword>
<dbReference type="EMBL" id="QKKF02034243">
    <property type="protein sequence ID" value="RZF33301.1"/>
    <property type="molecule type" value="Genomic_DNA"/>
</dbReference>
<evidence type="ECO:0000313" key="2">
    <source>
        <dbReference type="Proteomes" id="UP000291343"/>
    </source>
</evidence>
<comment type="caution">
    <text evidence="1">The sequence shown here is derived from an EMBL/GenBank/DDBJ whole genome shotgun (WGS) entry which is preliminary data.</text>
</comment>